<keyword evidence="8" id="KW-0131">Cell cycle</keyword>
<evidence type="ECO:0000259" key="11">
    <source>
        <dbReference type="Pfam" id="PF04101"/>
    </source>
</evidence>
<comment type="caution">
    <text evidence="12">The sequence shown here is derived from an EMBL/GenBank/DDBJ whole genome shotgun (WGS) entry which is preliminary data.</text>
</comment>
<evidence type="ECO:0000256" key="3">
    <source>
        <dbReference type="ARBA" id="ARBA00022676"/>
    </source>
</evidence>
<keyword evidence="1" id="KW-1003">Cell membrane</keyword>
<keyword evidence="4" id="KW-0808">Transferase</keyword>
<keyword evidence="5" id="KW-0133">Cell shape</keyword>
<keyword evidence="9" id="KW-0961">Cell wall biogenesis/degradation</keyword>
<evidence type="ECO:0000256" key="2">
    <source>
        <dbReference type="ARBA" id="ARBA00022618"/>
    </source>
</evidence>
<dbReference type="GO" id="GO:0071555">
    <property type="term" value="P:cell wall organization"/>
    <property type="evidence" value="ECO:0007669"/>
    <property type="project" value="UniProtKB-KW"/>
</dbReference>
<dbReference type="EMBL" id="JALJOR010000004">
    <property type="protein sequence ID" value="KAK9817805.1"/>
    <property type="molecule type" value="Genomic_DNA"/>
</dbReference>
<evidence type="ECO:0008006" key="14">
    <source>
        <dbReference type="Google" id="ProtNLM"/>
    </source>
</evidence>
<keyword evidence="7" id="KW-0472">Membrane</keyword>
<dbReference type="PANTHER" id="PTHR21015:SF22">
    <property type="entry name" value="GLYCOSYLTRANSFERASE"/>
    <property type="match status" value="1"/>
</dbReference>
<organism evidence="12 13">
    <name type="scientific">[Myrmecia] bisecta</name>
    <dbReference type="NCBI Taxonomy" id="41462"/>
    <lineage>
        <taxon>Eukaryota</taxon>
        <taxon>Viridiplantae</taxon>
        <taxon>Chlorophyta</taxon>
        <taxon>core chlorophytes</taxon>
        <taxon>Trebouxiophyceae</taxon>
        <taxon>Trebouxiales</taxon>
        <taxon>Trebouxiaceae</taxon>
        <taxon>Myrmecia</taxon>
    </lineage>
</organism>
<evidence type="ECO:0000256" key="4">
    <source>
        <dbReference type="ARBA" id="ARBA00022679"/>
    </source>
</evidence>
<evidence type="ECO:0000256" key="1">
    <source>
        <dbReference type="ARBA" id="ARBA00022475"/>
    </source>
</evidence>
<dbReference type="GO" id="GO:0005975">
    <property type="term" value="P:carbohydrate metabolic process"/>
    <property type="evidence" value="ECO:0007669"/>
    <property type="project" value="InterPro"/>
</dbReference>
<name>A0AAW1QA34_9CHLO</name>
<dbReference type="GO" id="GO:0051301">
    <property type="term" value="P:cell division"/>
    <property type="evidence" value="ECO:0007669"/>
    <property type="project" value="UniProtKB-KW"/>
</dbReference>
<evidence type="ECO:0000256" key="8">
    <source>
        <dbReference type="ARBA" id="ARBA00023306"/>
    </source>
</evidence>
<gene>
    <name evidence="12" type="ORF">WJX72_002472</name>
</gene>
<dbReference type="Pfam" id="PF04101">
    <property type="entry name" value="Glyco_tran_28_C"/>
    <property type="match status" value="1"/>
</dbReference>
<evidence type="ECO:0000313" key="13">
    <source>
        <dbReference type="Proteomes" id="UP001489004"/>
    </source>
</evidence>
<accession>A0AAW1QA34</accession>
<keyword evidence="2" id="KW-0132">Cell division</keyword>
<evidence type="ECO:0000256" key="9">
    <source>
        <dbReference type="ARBA" id="ARBA00023316"/>
    </source>
</evidence>
<dbReference type="InterPro" id="IPR004276">
    <property type="entry name" value="GlycoTrans_28_N"/>
</dbReference>
<proteinExistence type="inferred from homology"/>
<evidence type="ECO:0000256" key="5">
    <source>
        <dbReference type="ARBA" id="ARBA00022960"/>
    </source>
</evidence>
<dbReference type="HAMAP" id="MF_00033">
    <property type="entry name" value="MurG"/>
    <property type="match status" value="1"/>
</dbReference>
<dbReference type="InterPro" id="IPR007235">
    <property type="entry name" value="Glyco_trans_28_C"/>
</dbReference>
<evidence type="ECO:0000256" key="7">
    <source>
        <dbReference type="ARBA" id="ARBA00023136"/>
    </source>
</evidence>
<dbReference type="AlphaFoldDB" id="A0AAW1QA34"/>
<feature type="domain" description="Glycosyl transferase family 28 C-terminal" evidence="11">
    <location>
        <begin position="167"/>
        <end position="326"/>
    </location>
</feature>
<evidence type="ECO:0000313" key="12">
    <source>
        <dbReference type="EMBL" id="KAK9817805.1"/>
    </source>
</evidence>
<evidence type="ECO:0000259" key="10">
    <source>
        <dbReference type="Pfam" id="PF03033"/>
    </source>
</evidence>
<dbReference type="Gene3D" id="3.40.50.2000">
    <property type="entry name" value="Glycogen Phosphorylase B"/>
    <property type="match status" value="2"/>
</dbReference>
<keyword evidence="3" id="KW-0328">Glycosyltransferase</keyword>
<feature type="domain" description="Glycosyltransferase family 28 N-terminal" evidence="10">
    <location>
        <begin position="8"/>
        <end position="121"/>
    </location>
</feature>
<dbReference type="Proteomes" id="UP001489004">
    <property type="component" value="Unassembled WGS sequence"/>
</dbReference>
<evidence type="ECO:0000256" key="6">
    <source>
        <dbReference type="ARBA" id="ARBA00022984"/>
    </source>
</evidence>
<keyword evidence="6" id="KW-0573">Peptidoglycan synthesis</keyword>
<dbReference type="CDD" id="cd03785">
    <property type="entry name" value="GT28_MurG"/>
    <property type="match status" value="1"/>
</dbReference>
<dbReference type="PANTHER" id="PTHR21015">
    <property type="entry name" value="UDP-N-ACETYLGLUCOSAMINE--N-ACETYLMURAMYL-(PENTAPEPTIDE) PYROPHOSPHORYL-UNDECAPRENOL N-ACETYLGLUCOSAMINE TRANSFERASE 1"/>
    <property type="match status" value="1"/>
</dbReference>
<dbReference type="InterPro" id="IPR006009">
    <property type="entry name" value="GlcNAc_MurG"/>
</dbReference>
<protein>
    <recommendedName>
        <fullName evidence="14">Undecaprenyldiphospho-muramoylpentapeptide beta-N-acetylglucosaminyltransferase</fullName>
    </recommendedName>
</protein>
<keyword evidence="13" id="KW-1185">Reference proteome</keyword>
<sequence>MLPLRPPVQVSFIGTQERLEHRAVAAAGFEFHALTAPSLRRPLLSWQNLLLPGRLLWSLVQAWRLLRRMRPDVVVGTGGYISFPTCLAAALQGRPLVIQEQNAAPGIANRILARFATLVFIAFQAASSRLPHCKGHLTGNPMRAGLGMLSQAAARAQLGLPDGDYPVLCILGGSLGAAALNKAVAANLSELLGLDPGLHVIWQTGERYLQAVTGSVDTHHRLKLVPFIHSMAAVYAAADLVVSRAGAITCSELLVTATPALLVPSPNVAEDHQTQNALAMEATGAASCLSEASLAADLLPCVASLLKDPMRLTAMRQAALLAGQSNAASIIAEAVVDIASRRHPCKWQSTAVSQR</sequence>
<dbReference type="GO" id="GO:0050511">
    <property type="term" value="F:undecaprenyldiphospho-muramoylpentapeptide beta-N-acetylglucosaminyltransferase activity"/>
    <property type="evidence" value="ECO:0007669"/>
    <property type="project" value="InterPro"/>
</dbReference>
<reference evidence="12 13" key="1">
    <citation type="journal article" date="2024" name="Nat. Commun.">
        <title>Phylogenomics reveals the evolutionary origins of lichenization in chlorophyte algae.</title>
        <authorList>
            <person name="Puginier C."/>
            <person name="Libourel C."/>
            <person name="Otte J."/>
            <person name="Skaloud P."/>
            <person name="Haon M."/>
            <person name="Grisel S."/>
            <person name="Petersen M."/>
            <person name="Berrin J.G."/>
            <person name="Delaux P.M."/>
            <person name="Dal Grande F."/>
            <person name="Keller J."/>
        </authorList>
    </citation>
    <scope>NUCLEOTIDE SEQUENCE [LARGE SCALE GENOMIC DNA]</scope>
    <source>
        <strain evidence="12 13">SAG 2043</strain>
    </source>
</reference>
<dbReference type="SUPFAM" id="SSF53756">
    <property type="entry name" value="UDP-Glycosyltransferase/glycogen phosphorylase"/>
    <property type="match status" value="1"/>
</dbReference>
<dbReference type="GO" id="GO:0008360">
    <property type="term" value="P:regulation of cell shape"/>
    <property type="evidence" value="ECO:0007669"/>
    <property type="project" value="UniProtKB-KW"/>
</dbReference>
<dbReference type="Pfam" id="PF03033">
    <property type="entry name" value="Glyco_transf_28"/>
    <property type="match status" value="1"/>
</dbReference>